<keyword evidence="3" id="KW-0479">Metal-binding</keyword>
<dbReference type="InterPro" id="IPR016647">
    <property type="entry name" value="VapV_Thermo"/>
</dbReference>
<evidence type="ECO:0000256" key="1">
    <source>
        <dbReference type="ARBA" id="ARBA00022649"/>
    </source>
</evidence>
<dbReference type="InterPro" id="IPR051749">
    <property type="entry name" value="PINc/VapC_TA_RNase"/>
</dbReference>
<sequence length="149" mass="17074">MPLPPEITFDSAALLKMHSKSRKRLLEITLAKFNVNISIITIYRYLTARAYLKKNIELEFDILKDIYTIIPLTEDIIIKAAQIEANLLRKGIIIDIEDILTAATAIQTGSLLIADDAKRYDPIRRFGLDTMPLEKFLKEVELMVEKELI</sequence>
<dbReference type="CDD" id="cd18730">
    <property type="entry name" value="PIN_PH0500-like"/>
    <property type="match status" value="1"/>
</dbReference>
<evidence type="ECO:0000256" key="5">
    <source>
        <dbReference type="ARBA" id="ARBA00022842"/>
    </source>
</evidence>
<dbReference type="STRING" id="1609559.TQ32_01535"/>
<dbReference type="Gene3D" id="3.40.50.1010">
    <property type="entry name" value="5'-nuclease"/>
    <property type="match status" value="1"/>
</dbReference>
<gene>
    <name evidence="6" type="ORF">TQ32_01535</name>
</gene>
<dbReference type="PATRIC" id="fig|1609559.3.peg.317"/>
<dbReference type="InterPro" id="IPR029060">
    <property type="entry name" value="PIN-like_dom_sf"/>
</dbReference>
<dbReference type="EMBL" id="CP010835">
    <property type="protein sequence ID" value="AMM53324.1"/>
    <property type="molecule type" value="Genomic_DNA"/>
</dbReference>
<keyword evidence="1" id="KW-1277">Toxin-antitoxin system</keyword>
<evidence type="ECO:0000256" key="3">
    <source>
        <dbReference type="ARBA" id="ARBA00022723"/>
    </source>
</evidence>
<name>A0A127B7U4_9EURY</name>
<dbReference type="AlphaFoldDB" id="A0A127B7U4"/>
<dbReference type="RefSeq" id="WP_068320354.1">
    <property type="nucleotide sequence ID" value="NZ_CP010835.1"/>
</dbReference>
<proteinExistence type="predicted"/>
<dbReference type="PANTHER" id="PTHR42740:SF2">
    <property type="entry name" value="RIBONUCLEASE VAPC1"/>
    <property type="match status" value="1"/>
</dbReference>
<keyword evidence="4" id="KW-0378">Hydrolase</keyword>
<dbReference type="GO" id="GO:0016787">
    <property type="term" value="F:hydrolase activity"/>
    <property type="evidence" value="ECO:0007669"/>
    <property type="project" value="UniProtKB-KW"/>
</dbReference>
<organism evidence="6">
    <name type="scientific">Pyrococcus kukulkanii</name>
    <dbReference type="NCBI Taxonomy" id="1609559"/>
    <lineage>
        <taxon>Archaea</taxon>
        <taxon>Methanobacteriati</taxon>
        <taxon>Methanobacteriota</taxon>
        <taxon>Thermococci</taxon>
        <taxon>Thermococcales</taxon>
        <taxon>Thermococcaceae</taxon>
        <taxon>Pyrococcus</taxon>
    </lineage>
</organism>
<dbReference type="GO" id="GO:0046872">
    <property type="term" value="F:metal ion binding"/>
    <property type="evidence" value="ECO:0007669"/>
    <property type="project" value="UniProtKB-KW"/>
</dbReference>
<dbReference type="SUPFAM" id="SSF88723">
    <property type="entry name" value="PIN domain-like"/>
    <property type="match status" value="1"/>
</dbReference>
<evidence type="ECO:0000256" key="4">
    <source>
        <dbReference type="ARBA" id="ARBA00022801"/>
    </source>
</evidence>
<evidence type="ECO:0000256" key="2">
    <source>
        <dbReference type="ARBA" id="ARBA00022722"/>
    </source>
</evidence>
<dbReference type="PANTHER" id="PTHR42740">
    <property type="entry name" value="RIBONUCLEASE VAPC3"/>
    <property type="match status" value="1"/>
</dbReference>
<keyword evidence="5" id="KW-0460">Magnesium</keyword>
<dbReference type="Proteomes" id="UP000070587">
    <property type="component" value="Chromosome"/>
</dbReference>
<dbReference type="KEGG" id="pyc:TQ32_01535"/>
<dbReference type="PIRSF" id="PIRSF016154">
    <property type="entry name" value="NA-bd_PIN_PH0500"/>
    <property type="match status" value="1"/>
</dbReference>
<dbReference type="GO" id="GO:0004540">
    <property type="term" value="F:RNA nuclease activity"/>
    <property type="evidence" value="ECO:0007669"/>
    <property type="project" value="TreeGrafter"/>
</dbReference>
<reference evidence="6" key="1">
    <citation type="journal article" date="2016" name="Int. J. Syst. Evol. Microbiol.">
        <title>Pyrococcus kukulkanii sp. nov., a hyperthermophilic, piezophilic archaeon isolated from a deep-sea hydrothermal vent.</title>
        <authorList>
            <person name="Callac N."/>
            <person name="Oger P."/>
            <person name="Lesongeur F."/>
            <person name="Rattray J.E."/>
            <person name="Vannier P."/>
            <person name="Michoud G."/>
            <person name="Beauverger M."/>
            <person name="Gayet N."/>
            <person name="Rouxel O."/>
            <person name="Jebbar M."/>
            <person name="Godfroy A."/>
        </authorList>
    </citation>
    <scope>NUCLEOTIDE SEQUENCE [LARGE SCALE GENOMIC DNA]</scope>
    <source>
        <strain evidence="6">NCB100</strain>
    </source>
</reference>
<dbReference type="OrthoDB" id="85585at2157"/>
<dbReference type="GeneID" id="28490472"/>
<evidence type="ECO:0000313" key="6">
    <source>
        <dbReference type="EMBL" id="AMM53324.1"/>
    </source>
</evidence>
<keyword evidence="2" id="KW-0540">Nuclease</keyword>
<accession>A0A127B7U4</accession>
<protein>
    <submittedName>
        <fullName evidence="6">Ribonuclease</fullName>
    </submittedName>
</protein>